<evidence type="ECO:0000313" key="1">
    <source>
        <dbReference type="EMBL" id="ACT47137.1"/>
    </source>
</evidence>
<sequence length="664" mass="75376">MANQKIYSIEVQGDFLNKQVQAKPMHSIAELIWNSLDADATLIEIKEETYGTGKQRIIIADNGAGFTHFEAPSLFGNLGGSWKNLAGQSKGKQRFLHGSEGKGRLKAFSLGRVVDWDVCYKDGTCFKQFTVSMLHDSLREVRITEPVPAKENRTGVRCIISELHKTYEFLNSEHTVQDLSEIFATYLNSYKDILINLPAGKLDVSVAITSIKQLSLGMIQDGDIEYPIELEIIEWKNATDRAVYLCNEAGLPLLQSDLRVQVPGLNYSAYLKSAYISKLSRDGTLGLAEMNPTLIEVMTRVKDAIKTFYRESGAEKAQSLVGRWKEEQVYPYKNEPQNLVEKIEREVFDIVAVNVNNFLPDFDTSPQKGKKLQLRMLRQAIEKSPEELQLILTEVLDLPEKKQKEFARLLQETSLSAIISASKVVSDRLKFIEGLDALLFNDDEKENLQERTQLHRLLAENTWIFGEEFFLSVDDQSLTEVLKKHLVAIGSDTVVDQPVKRVDGRRGIVDLMLTRSIPCHRQNEMEHLVIELKRPTVKIGASELTQVESYAFAVAQDERFNGADTRWTFWVISNDMDDHARRKAKQANMQAGLIHQSDDKRINIWAKTWSEVLQANRHRLKLFQQSLEINADRDGSLTFLKETYANILGEKDDSSNVSAKESDL</sequence>
<dbReference type="STRING" id="583345.Mmol_0227"/>
<organism evidence="1 2">
    <name type="scientific">Methylotenera mobilis (strain JLW8 / ATCC BAA-1282 / DSM 17540)</name>
    <dbReference type="NCBI Taxonomy" id="583345"/>
    <lineage>
        <taxon>Bacteria</taxon>
        <taxon>Pseudomonadati</taxon>
        <taxon>Pseudomonadota</taxon>
        <taxon>Betaproteobacteria</taxon>
        <taxon>Nitrosomonadales</taxon>
        <taxon>Methylophilaceae</taxon>
        <taxon>Methylotenera</taxon>
    </lineage>
</organism>
<dbReference type="HOGENOM" id="CLU_025321_1_0_4"/>
<dbReference type="eggNOG" id="COG0323">
    <property type="taxonomic scope" value="Bacteria"/>
</dbReference>
<evidence type="ECO:0008006" key="3">
    <source>
        <dbReference type="Google" id="ProtNLM"/>
    </source>
</evidence>
<dbReference type="Proteomes" id="UP000002742">
    <property type="component" value="Chromosome"/>
</dbReference>
<keyword evidence="2" id="KW-1185">Reference proteome</keyword>
<dbReference type="OrthoDB" id="9816482at2"/>
<dbReference type="InterPro" id="IPR036890">
    <property type="entry name" value="HATPase_C_sf"/>
</dbReference>
<dbReference type="Gene3D" id="3.30.565.10">
    <property type="entry name" value="Histidine kinase-like ATPase, C-terminal domain"/>
    <property type="match status" value="1"/>
</dbReference>
<dbReference type="EMBL" id="CP001672">
    <property type="protein sequence ID" value="ACT47137.1"/>
    <property type="molecule type" value="Genomic_DNA"/>
</dbReference>
<evidence type="ECO:0000313" key="2">
    <source>
        <dbReference type="Proteomes" id="UP000002742"/>
    </source>
</evidence>
<dbReference type="AlphaFoldDB" id="C6WSP5"/>
<proteinExistence type="predicted"/>
<reference evidence="2" key="1">
    <citation type="submission" date="2009-07" db="EMBL/GenBank/DDBJ databases">
        <title>Complete sequence of Methylotenera mobilis JLW8.</title>
        <authorList>
            <consortium name="US DOE Joint Genome Institute"/>
            <person name="Lucas S."/>
            <person name="Copeland A."/>
            <person name="Lapidus A."/>
            <person name="Glavina del Rio T."/>
            <person name="Tice H."/>
            <person name="Bruce D."/>
            <person name="Goodwin L."/>
            <person name="Pitluck S."/>
            <person name="LaButti K.M."/>
            <person name="Clum A."/>
            <person name="Larimer F."/>
            <person name="Land M."/>
            <person name="Hauser L."/>
            <person name="Kyrpides N."/>
            <person name="Mikhailova N."/>
            <person name="Kayluzhnaya M."/>
            <person name="Chistoserdova L."/>
        </authorList>
    </citation>
    <scope>NUCLEOTIDE SEQUENCE [LARGE SCALE GENOMIC DNA]</scope>
    <source>
        <strain evidence="2">JLW8 / ATCC BAA-1282 / DSM 17540</strain>
    </source>
</reference>
<dbReference type="SUPFAM" id="SSF55874">
    <property type="entry name" value="ATPase domain of HSP90 chaperone/DNA topoisomerase II/histidine kinase"/>
    <property type="match status" value="1"/>
</dbReference>
<accession>C6WSP5</accession>
<dbReference type="Pfam" id="PF13589">
    <property type="entry name" value="HATPase_c_3"/>
    <property type="match status" value="1"/>
</dbReference>
<dbReference type="KEGG" id="mmb:Mmol_0227"/>
<dbReference type="RefSeq" id="WP_012777594.1">
    <property type="nucleotide sequence ID" value="NC_012968.1"/>
</dbReference>
<protein>
    <recommendedName>
        <fullName evidence="3">DNA mismatch repair protein</fullName>
    </recommendedName>
</protein>
<name>C6WSP5_METML</name>
<reference evidence="1 2" key="2">
    <citation type="journal article" date="2011" name="J. Bacteriol.">
        <title>Genomes of three methylotrophs from a single niche uncover genetic and metabolic divergence of Methylophilaceae.</title>
        <authorList>
            <person name="Lapidus A."/>
            <person name="Clum A."/>
            <person name="Labutti K."/>
            <person name="Kaluzhnaya M.G."/>
            <person name="Lim S."/>
            <person name="Beck D.A."/>
            <person name="Glavina Del Rio T."/>
            <person name="Nolan M."/>
            <person name="Mavromatis K."/>
            <person name="Huntemann M."/>
            <person name="Lucas S."/>
            <person name="Lidstrom M.E."/>
            <person name="Ivanova N."/>
            <person name="Chistoserdova L."/>
        </authorList>
    </citation>
    <scope>NUCLEOTIDE SEQUENCE [LARGE SCALE GENOMIC DNA]</scope>
    <source>
        <strain evidence="2">JLW8 / ATCC BAA-1282 / DSM 17540</strain>
    </source>
</reference>
<gene>
    <name evidence="1" type="ordered locus">Mmol_0227</name>
</gene>